<evidence type="ECO:0000313" key="6">
    <source>
        <dbReference type="EMBL" id="KAJ8276719.1"/>
    </source>
</evidence>
<dbReference type="GO" id="GO:0016020">
    <property type="term" value="C:membrane"/>
    <property type="evidence" value="ECO:0007669"/>
    <property type="project" value="UniProtKB-SubCell"/>
</dbReference>
<feature type="transmembrane region" description="Helical" evidence="5">
    <location>
        <begin position="415"/>
        <end position="435"/>
    </location>
</feature>
<comment type="caution">
    <text evidence="6">The sequence shown here is derived from an EMBL/GenBank/DDBJ whole genome shotgun (WGS) entry which is preliminary data.</text>
</comment>
<evidence type="ECO:0000256" key="5">
    <source>
        <dbReference type="SAM" id="Phobius"/>
    </source>
</evidence>
<evidence type="ECO:0000256" key="2">
    <source>
        <dbReference type="ARBA" id="ARBA00022692"/>
    </source>
</evidence>
<dbReference type="Gene3D" id="1.20.1250.20">
    <property type="entry name" value="MFS general substrate transporter like domains"/>
    <property type="match status" value="2"/>
</dbReference>
<name>A0A9Q1DQG5_CONCO</name>
<feature type="transmembrane region" description="Helical" evidence="5">
    <location>
        <begin position="276"/>
        <end position="295"/>
    </location>
</feature>
<feature type="transmembrane region" description="Helical" evidence="5">
    <location>
        <begin position="532"/>
        <end position="554"/>
    </location>
</feature>
<feature type="transmembrane region" description="Helical" evidence="5">
    <location>
        <begin position="57"/>
        <end position="75"/>
    </location>
</feature>
<gene>
    <name evidence="6" type="ORF">COCON_G00084710</name>
</gene>
<feature type="transmembrane region" description="Helical" evidence="5">
    <location>
        <begin position="204"/>
        <end position="224"/>
    </location>
</feature>
<reference evidence="6" key="1">
    <citation type="journal article" date="2023" name="Science">
        <title>Genome structures resolve the early diversification of teleost fishes.</title>
        <authorList>
            <person name="Parey E."/>
            <person name="Louis A."/>
            <person name="Montfort J."/>
            <person name="Bouchez O."/>
            <person name="Roques C."/>
            <person name="Iampietro C."/>
            <person name="Lluch J."/>
            <person name="Castinel A."/>
            <person name="Donnadieu C."/>
            <person name="Desvignes T."/>
            <person name="Floi Bucao C."/>
            <person name="Jouanno E."/>
            <person name="Wen M."/>
            <person name="Mejri S."/>
            <person name="Dirks R."/>
            <person name="Jansen H."/>
            <person name="Henkel C."/>
            <person name="Chen W.J."/>
            <person name="Zahm M."/>
            <person name="Cabau C."/>
            <person name="Klopp C."/>
            <person name="Thompson A.W."/>
            <person name="Robinson-Rechavi M."/>
            <person name="Braasch I."/>
            <person name="Lecointre G."/>
            <person name="Bobe J."/>
            <person name="Postlethwait J.H."/>
            <person name="Berthelot C."/>
            <person name="Roest Crollius H."/>
            <person name="Guiguen Y."/>
        </authorList>
    </citation>
    <scope>NUCLEOTIDE SEQUENCE</scope>
    <source>
        <strain evidence="6">Concon-B</strain>
    </source>
</reference>
<feature type="transmembrane region" description="Helical" evidence="5">
    <location>
        <begin position="355"/>
        <end position="376"/>
    </location>
</feature>
<feature type="transmembrane region" description="Helical" evidence="5">
    <location>
        <begin position="244"/>
        <end position="264"/>
    </location>
</feature>
<sequence length="623" mass="69825">MPRGRVEEAEAILRGAAKKNRVKAPEVIFQPLQAEYQETLNHHNICDLIKSSSIRWITIKLILMWVIICLGYFALSLNTSNLSGDPFLNSFFSAAVEVPAYILAWPLFRSCPRRLCLSPTLFLSGVVLLVTQLIPGKLSSVSIALEMMGKFGFSVAYILVYAFTAELYPTVLRNTAVGTCSTISHLGNIAAPYFLYMGTYYKSLPYILMGSLCALGGLLGLLLPETYGLPLPETIDHMQTIQRIRIIFSTVGVCIFFAIGYMLLPLMAFFIRDWRMLLIAINVSGVFHFFLWWFIPESPRWLLSQGRVEEAEAILRGAAKENGVTAPEVIFQPLQVEGEKLSHHNICDFVKFVNIRWITVMLSFVWWVVAIGYFALSLNTSSLLGDHFLNCFFSAVVEVPAYILAWPLFRSFPRRLSVVPMLVFSGAVLLSTQLIPTMSCVNSSRIRIFCVRRSSNLPGLDRVRFRKFVCHASSVNHRVQWCEQSNSWMKHKKDLSSVSIALEMMGKFGVTVAFSILYPYTAELYPTVLRNTAIGICSMASQLGAIAAPYFLYLGTYYKSLPYIIMGTLSVLGGLLGFLLPETYGLPLPETIDHMQTIQRCKSRQTSNHLSSDSAAINNVSML</sequence>
<proteinExistence type="predicted"/>
<dbReference type="PANTHER" id="PTHR24064">
    <property type="entry name" value="SOLUTE CARRIER FAMILY 22 MEMBER"/>
    <property type="match status" value="1"/>
</dbReference>
<accession>A0A9Q1DQG5</accession>
<feature type="transmembrane region" description="Helical" evidence="5">
    <location>
        <begin position="87"/>
        <end position="108"/>
    </location>
</feature>
<feature type="transmembrane region" description="Helical" evidence="5">
    <location>
        <begin position="561"/>
        <end position="580"/>
    </location>
</feature>
<keyword evidence="7" id="KW-1185">Reference proteome</keyword>
<dbReference type="InterPro" id="IPR036259">
    <property type="entry name" value="MFS_trans_sf"/>
</dbReference>
<evidence type="ECO:0000256" key="3">
    <source>
        <dbReference type="ARBA" id="ARBA00022989"/>
    </source>
</evidence>
<keyword evidence="3 5" id="KW-1133">Transmembrane helix</keyword>
<dbReference type="EMBL" id="JAFJMO010000005">
    <property type="protein sequence ID" value="KAJ8276719.1"/>
    <property type="molecule type" value="Genomic_DNA"/>
</dbReference>
<feature type="transmembrane region" description="Helical" evidence="5">
    <location>
        <begin position="115"/>
        <end position="135"/>
    </location>
</feature>
<dbReference type="AlphaFoldDB" id="A0A9Q1DQG5"/>
<feature type="transmembrane region" description="Helical" evidence="5">
    <location>
        <begin position="498"/>
        <end position="520"/>
    </location>
</feature>
<dbReference type="Proteomes" id="UP001152803">
    <property type="component" value="Unassembled WGS sequence"/>
</dbReference>
<keyword evidence="2 5" id="KW-0812">Transmembrane</keyword>
<feature type="transmembrane region" description="Helical" evidence="5">
    <location>
        <begin position="388"/>
        <end position="409"/>
    </location>
</feature>
<comment type="subcellular location">
    <subcellularLocation>
        <location evidence="1">Membrane</location>
        <topology evidence="1">Multi-pass membrane protein</topology>
    </subcellularLocation>
</comment>
<evidence type="ECO:0000256" key="4">
    <source>
        <dbReference type="ARBA" id="ARBA00023136"/>
    </source>
</evidence>
<dbReference type="OrthoDB" id="3936150at2759"/>
<feature type="transmembrane region" description="Helical" evidence="5">
    <location>
        <begin position="141"/>
        <end position="163"/>
    </location>
</feature>
<dbReference type="SUPFAM" id="SSF103473">
    <property type="entry name" value="MFS general substrate transporter"/>
    <property type="match status" value="2"/>
</dbReference>
<evidence type="ECO:0000313" key="7">
    <source>
        <dbReference type="Proteomes" id="UP001152803"/>
    </source>
</evidence>
<organism evidence="6 7">
    <name type="scientific">Conger conger</name>
    <name type="common">Conger eel</name>
    <name type="synonym">Muraena conger</name>
    <dbReference type="NCBI Taxonomy" id="82655"/>
    <lineage>
        <taxon>Eukaryota</taxon>
        <taxon>Metazoa</taxon>
        <taxon>Chordata</taxon>
        <taxon>Craniata</taxon>
        <taxon>Vertebrata</taxon>
        <taxon>Euteleostomi</taxon>
        <taxon>Actinopterygii</taxon>
        <taxon>Neopterygii</taxon>
        <taxon>Teleostei</taxon>
        <taxon>Anguilliformes</taxon>
        <taxon>Congridae</taxon>
        <taxon>Conger</taxon>
    </lineage>
</organism>
<evidence type="ECO:0000256" key="1">
    <source>
        <dbReference type="ARBA" id="ARBA00004141"/>
    </source>
</evidence>
<keyword evidence="4 5" id="KW-0472">Membrane</keyword>
<dbReference type="GO" id="GO:0022857">
    <property type="term" value="F:transmembrane transporter activity"/>
    <property type="evidence" value="ECO:0007669"/>
    <property type="project" value="InterPro"/>
</dbReference>
<dbReference type="Pfam" id="PF00083">
    <property type="entry name" value="Sugar_tr"/>
    <property type="match status" value="2"/>
</dbReference>
<protein>
    <submittedName>
        <fullName evidence="6">Uncharacterized protein</fullName>
    </submittedName>
</protein>
<dbReference type="InterPro" id="IPR005828">
    <property type="entry name" value="MFS_sugar_transport-like"/>
</dbReference>